<evidence type="ECO:0000256" key="2">
    <source>
        <dbReference type="ARBA" id="ARBA00022741"/>
    </source>
</evidence>
<keyword evidence="8" id="KW-1185">Reference proteome</keyword>
<dbReference type="PRINTS" id="PR00326">
    <property type="entry name" value="GTP1OBG"/>
</dbReference>
<dbReference type="HAMAP" id="MF_00900">
    <property type="entry name" value="GTPase_HflX"/>
    <property type="match status" value="1"/>
</dbReference>
<evidence type="ECO:0000313" key="7">
    <source>
        <dbReference type="EMBL" id="MFC4475758.1"/>
    </source>
</evidence>
<keyword evidence="5" id="KW-0963">Cytoplasm</keyword>
<dbReference type="Pfam" id="PF13167">
    <property type="entry name" value="GTP-bdg_N"/>
    <property type="match status" value="1"/>
</dbReference>
<dbReference type="NCBIfam" id="TIGR00231">
    <property type="entry name" value="small_GTP"/>
    <property type="match status" value="1"/>
</dbReference>
<proteinExistence type="inferred from homology"/>
<dbReference type="InterPro" id="IPR005225">
    <property type="entry name" value="Small_GTP-bd"/>
</dbReference>
<dbReference type="Pfam" id="PF16360">
    <property type="entry name" value="GTP-bdg_M"/>
    <property type="match status" value="1"/>
</dbReference>
<comment type="subunit">
    <text evidence="5">Monomer. Associates with the 50S ribosomal subunit.</text>
</comment>
<comment type="caution">
    <text evidence="7">The sequence shown here is derived from an EMBL/GenBank/DDBJ whole genome shotgun (WGS) entry which is preliminary data.</text>
</comment>
<dbReference type="RefSeq" id="WP_379794961.1">
    <property type="nucleotide sequence ID" value="NZ_JBHSFY010000001.1"/>
</dbReference>
<keyword evidence="1" id="KW-0479">Metal-binding</keyword>
<dbReference type="CDD" id="cd01878">
    <property type="entry name" value="HflX"/>
    <property type="match status" value="1"/>
</dbReference>
<comment type="function">
    <text evidence="5">GTPase that associates with the 50S ribosomal subunit and may have a role during protein synthesis or ribosome biogenesis.</text>
</comment>
<dbReference type="InterPro" id="IPR032305">
    <property type="entry name" value="GTP-bd_M"/>
</dbReference>
<reference evidence="8" key="1">
    <citation type="journal article" date="2019" name="Int. J. Syst. Evol. Microbiol.">
        <title>The Global Catalogue of Microorganisms (GCM) 10K type strain sequencing project: providing services to taxonomists for standard genome sequencing and annotation.</title>
        <authorList>
            <consortium name="The Broad Institute Genomics Platform"/>
            <consortium name="The Broad Institute Genome Sequencing Center for Infectious Disease"/>
            <person name="Wu L."/>
            <person name="Ma J."/>
        </authorList>
    </citation>
    <scope>NUCLEOTIDE SEQUENCE [LARGE SCALE GENOMIC DNA]</scope>
    <source>
        <strain evidence="8">NBRC 103627</strain>
    </source>
</reference>
<dbReference type="Gene3D" id="3.40.50.300">
    <property type="entry name" value="P-loop containing nucleotide triphosphate hydrolases"/>
    <property type="match status" value="1"/>
</dbReference>
<dbReference type="PANTHER" id="PTHR10229">
    <property type="entry name" value="GTP-BINDING PROTEIN HFLX"/>
    <property type="match status" value="1"/>
</dbReference>
<keyword evidence="2 5" id="KW-0547">Nucleotide-binding</keyword>
<dbReference type="SUPFAM" id="SSF52540">
    <property type="entry name" value="P-loop containing nucleoside triphosphate hydrolases"/>
    <property type="match status" value="1"/>
</dbReference>
<evidence type="ECO:0000256" key="1">
    <source>
        <dbReference type="ARBA" id="ARBA00022723"/>
    </source>
</evidence>
<feature type="domain" description="Hflx-type G" evidence="6">
    <location>
        <begin position="200"/>
        <end position="386"/>
    </location>
</feature>
<dbReference type="PROSITE" id="PS51705">
    <property type="entry name" value="G_HFLX"/>
    <property type="match status" value="1"/>
</dbReference>
<evidence type="ECO:0000256" key="4">
    <source>
        <dbReference type="ARBA" id="ARBA00023134"/>
    </source>
</evidence>
<evidence type="ECO:0000256" key="3">
    <source>
        <dbReference type="ARBA" id="ARBA00022842"/>
    </source>
</evidence>
<dbReference type="PANTHER" id="PTHR10229:SF0">
    <property type="entry name" value="GTP-BINDING PROTEIN 6-RELATED"/>
    <property type="match status" value="1"/>
</dbReference>
<dbReference type="Proteomes" id="UP001596003">
    <property type="component" value="Unassembled WGS sequence"/>
</dbReference>
<dbReference type="EMBL" id="JBHSFY010000001">
    <property type="protein sequence ID" value="MFC4475758.1"/>
    <property type="molecule type" value="Genomic_DNA"/>
</dbReference>
<dbReference type="InterPro" id="IPR016496">
    <property type="entry name" value="GTPase_HflX"/>
</dbReference>
<dbReference type="PIRSF" id="PIRSF006809">
    <property type="entry name" value="GTP-binding_hflX_prd"/>
    <property type="match status" value="1"/>
</dbReference>
<dbReference type="InterPro" id="IPR030394">
    <property type="entry name" value="G_HFLX_dom"/>
</dbReference>
<gene>
    <name evidence="5 7" type="primary">hflX</name>
    <name evidence="7" type="ORF">ACFO3N_01640</name>
</gene>
<dbReference type="InterPro" id="IPR042108">
    <property type="entry name" value="GTPase_HflX_N_sf"/>
</dbReference>
<dbReference type="Pfam" id="PF01926">
    <property type="entry name" value="MMR_HSR1"/>
    <property type="match status" value="1"/>
</dbReference>
<dbReference type="InterPro" id="IPR025121">
    <property type="entry name" value="GTPase_HflX_N"/>
</dbReference>
<organism evidence="7 8">
    <name type="scientific">Flavobacterium chungangensis</name>
    <dbReference type="NCBI Taxonomy" id="2708132"/>
    <lineage>
        <taxon>Bacteria</taxon>
        <taxon>Pseudomonadati</taxon>
        <taxon>Bacteroidota</taxon>
        <taxon>Flavobacteriia</taxon>
        <taxon>Flavobacteriales</taxon>
        <taxon>Flavobacteriaceae</taxon>
        <taxon>Flavobacterium</taxon>
    </lineage>
</organism>
<protein>
    <recommendedName>
        <fullName evidence="5">GTPase HflX</fullName>
    </recommendedName>
    <alternativeName>
        <fullName evidence="5">GTP-binding protein HflX</fullName>
    </alternativeName>
</protein>
<dbReference type="InterPro" id="IPR027417">
    <property type="entry name" value="P-loop_NTPase"/>
</dbReference>
<sequence length="411" mass="47610">MLEKEVINFERTVIVGIVTQNQSEEKLNEYLDELEFLTFTAGGEVIKRFSQKMERPNPKTFVGTGKIDDINLFVKENKISTVIFDDELTPSQQKNISRIIDCKILDRTNLILDIFAQRAETSYARTQVELAQCQYLLPRLSGLWTHLERQKGGIGMRGPGETEIETDRRIVRDRISLLKDKIKTIDKQMSIQRSNRGAMVRVALVGYTNVGKSTLMNAIGKSDVFVENKLFATLDTTVRKVVIKNLPFLLSDTVGFIRKLPTQLVDSFKSTLDEVREADLLLHVVDISHPDFEDHIESVNKTLQEIKSNDKPTIMVFNKIDAYKHLTIDEDDLITERTRKHYTLDEWKQTWMSNVGGDKALFISARNKENFEEFRETVYEAVRQIHITRFPYNKFLYPDYKDAVEKDEEEE</sequence>
<evidence type="ECO:0000259" key="6">
    <source>
        <dbReference type="PROSITE" id="PS51705"/>
    </source>
</evidence>
<evidence type="ECO:0000313" key="8">
    <source>
        <dbReference type="Proteomes" id="UP001596003"/>
    </source>
</evidence>
<keyword evidence="3" id="KW-0460">Magnesium</keyword>
<comment type="subcellular location">
    <subcellularLocation>
        <location evidence="5">Cytoplasm</location>
    </subcellularLocation>
    <text evidence="5">May associate with membranes.</text>
</comment>
<name>A0ABV8ZA56_9FLAO</name>
<dbReference type="Gene3D" id="6.10.250.2860">
    <property type="match status" value="1"/>
</dbReference>
<evidence type="ECO:0000256" key="5">
    <source>
        <dbReference type="HAMAP-Rule" id="MF_00900"/>
    </source>
</evidence>
<dbReference type="NCBIfam" id="TIGR03156">
    <property type="entry name" value="GTP_HflX"/>
    <property type="match status" value="1"/>
</dbReference>
<comment type="similarity">
    <text evidence="5">Belongs to the TRAFAC class OBG-HflX-like GTPase superfamily. HflX GTPase family.</text>
</comment>
<dbReference type="InterPro" id="IPR006073">
    <property type="entry name" value="GTP-bd"/>
</dbReference>
<keyword evidence="4 5" id="KW-0342">GTP-binding</keyword>
<accession>A0ABV8ZA56</accession>
<dbReference type="Gene3D" id="3.40.50.11060">
    <property type="entry name" value="GTPase HflX, N-terminal domain"/>
    <property type="match status" value="1"/>
</dbReference>